<dbReference type="RefSeq" id="WP_212609129.1">
    <property type="nucleotide sequence ID" value="NZ_CP073910.1"/>
</dbReference>
<gene>
    <name evidence="1" type="ORF">KFK14_21995</name>
</gene>
<organism evidence="1 2">
    <name type="scientific">Sphingobium phenoxybenzoativorans</name>
    <dbReference type="NCBI Taxonomy" id="1592790"/>
    <lineage>
        <taxon>Bacteria</taxon>
        <taxon>Pseudomonadati</taxon>
        <taxon>Pseudomonadota</taxon>
        <taxon>Alphaproteobacteria</taxon>
        <taxon>Sphingomonadales</taxon>
        <taxon>Sphingomonadaceae</taxon>
        <taxon>Sphingobium</taxon>
    </lineage>
</organism>
<dbReference type="Gene3D" id="3.40.50.150">
    <property type="entry name" value="Vaccinia Virus protein VP39"/>
    <property type="match status" value="1"/>
</dbReference>
<dbReference type="InterPro" id="IPR029063">
    <property type="entry name" value="SAM-dependent_MTases_sf"/>
</dbReference>
<sequence length="215" mass="23956">MATVELKKLRKANHPLARAIRSLTPMSTFFREFVKHPAMIGSVIPSSPALVRATLAPVDWSSARLFVEYGPGVGTFTRPVLEMLRPDAMLLSIDTNRDFVRYLNADIADVRFRAVHGSAADVRKIIAEHGFTEADYILSGLPFSTLPSGVGELIAAETEAALRPGGAFLVYQYSNYMRKILYPCFARVEQGFEWLNIPPCRIFWSYKEEALAKAA</sequence>
<dbReference type="GO" id="GO:0032259">
    <property type="term" value="P:methylation"/>
    <property type="evidence" value="ECO:0007669"/>
    <property type="project" value="UniProtKB-KW"/>
</dbReference>
<dbReference type="GO" id="GO:0008168">
    <property type="term" value="F:methyltransferase activity"/>
    <property type="evidence" value="ECO:0007669"/>
    <property type="project" value="UniProtKB-KW"/>
</dbReference>
<dbReference type="Proteomes" id="UP000681425">
    <property type="component" value="Chromosome"/>
</dbReference>
<dbReference type="KEGG" id="spph:KFK14_21995"/>
<proteinExistence type="predicted"/>
<evidence type="ECO:0000313" key="1">
    <source>
        <dbReference type="EMBL" id="QUT05597.1"/>
    </source>
</evidence>
<name>A0A975K6W7_9SPHN</name>
<reference evidence="1" key="1">
    <citation type="submission" date="2021-04" db="EMBL/GenBank/DDBJ databases">
        <title>Isolation of p-tert-butylphenol degrading bacteria Sphingobium phenoxybenzoativorans Tas13 from active sludge.</title>
        <authorList>
            <person name="Li Y."/>
        </authorList>
    </citation>
    <scope>NUCLEOTIDE SEQUENCE</scope>
    <source>
        <strain evidence="1">Tas13</strain>
    </source>
</reference>
<accession>A0A975K6W7</accession>
<keyword evidence="2" id="KW-1185">Reference proteome</keyword>
<evidence type="ECO:0000313" key="2">
    <source>
        <dbReference type="Proteomes" id="UP000681425"/>
    </source>
</evidence>
<keyword evidence="1" id="KW-0489">Methyltransferase</keyword>
<dbReference type="SUPFAM" id="SSF53335">
    <property type="entry name" value="S-adenosyl-L-methionine-dependent methyltransferases"/>
    <property type="match status" value="1"/>
</dbReference>
<dbReference type="AlphaFoldDB" id="A0A975K6W7"/>
<dbReference type="EMBL" id="CP073910">
    <property type="protein sequence ID" value="QUT05597.1"/>
    <property type="molecule type" value="Genomic_DNA"/>
</dbReference>
<protein>
    <submittedName>
        <fullName evidence="1">Methyltransferase</fullName>
    </submittedName>
</protein>
<keyword evidence="1" id="KW-0808">Transferase</keyword>